<dbReference type="Proteomes" id="UP001610631">
    <property type="component" value="Unassembled WGS sequence"/>
</dbReference>
<keyword evidence="2" id="KW-1185">Reference proteome</keyword>
<reference evidence="1 2" key="1">
    <citation type="submission" date="2024-03" db="EMBL/GenBank/DDBJ databases">
        <title>Whole genome sequencing of Streptomyces racemochromogenes, to identify antimicrobial biosynthetic gene clusters.</title>
        <authorList>
            <person name="Suryawanshi P."/>
            <person name="Krishnaraj P.U."/>
            <person name="Arun Y.P."/>
            <person name="Suryawanshi M.P."/>
            <person name="Rakshit O."/>
        </authorList>
    </citation>
    <scope>NUCLEOTIDE SEQUENCE [LARGE SCALE GENOMIC DNA]</scope>
    <source>
        <strain evidence="1 2">AUDT626</strain>
    </source>
</reference>
<evidence type="ECO:0000313" key="2">
    <source>
        <dbReference type="Proteomes" id="UP001610631"/>
    </source>
</evidence>
<evidence type="ECO:0008006" key="3">
    <source>
        <dbReference type="Google" id="ProtNLM"/>
    </source>
</evidence>
<dbReference type="RefSeq" id="WP_395514120.1">
    <property type="nucleotide sequence ID" value="NZ_JBBDHD010000266.1"/>
</dbReference>
<evidence type="ECO:0000313" key="1">
    <source>
        <dbReference type="EMBL" id="MFH7600570.1"/>
    </source>
</evidence>
<accession>A0ABW7PQY0</accession>
<organism evidence="1 2">
    <name type="scientific">Streptomyces racemochromogenes</name>
    <dbReference type="NCBI Taxonomy" id="67353"/>
    <lineage>
        <taxon>Bacteria</taxon>
        <taxon>Bacillati</taxon>
        <taxon>Actinomycetota</taxon>
        <taxon>Actinomycetes</taxon>
        <taxon>Kitasatosporales</taxon>
        <taxon>Streptomycetaceae</taxon>
        <taxon>Streptomyces</taxon>
    </lineage>
</organism>
<gene>
    <name evidence="1" type="ORF">WDV06_36565</name>
</gene>
<name>A0ABW7PQY0_9ACTN</name>
<comment type="caution">
    <text evidence="1">The sequence shown here is derived from an EMBL/GenBank/DDBJ whole genome shotgun (WGS) entry which is preliminary data.</text>
</comment>
<dbReference type="EMBL" id="JBBDHD010000266">
    <property type="protein sequence ID" value="MFH7600570.1"/>
    <property type="molecule type" value="Genomic_DNA"/>
</dbReference>
<sequence>MLTRKRVETISTDLTITGQNEPDITFGVTYRNLTGKQFDEALNITSSDTNRPQFDLVGGVMRLVEKWDSEYALTPEGLQQAEDDRAGILHAVIQGFHVARRVKLVGN</sequence>
<proteinExistence type="predicted"/>
<protein>
    <recommendedName>
        <fullName evidence="3">Phage protein</fullName>
    </recommendedName>
</protein>